<proteinExistence type="predicted"/>
<keyword evidence="1" id="KW-0547">Nucleotide-binding</keyword>
<organism evidence="3 4">
    <name type="scientific">Lepeophtheirus salmonis</name>
    <name type="common">Salmon louse</name>
    <name type="synonym">Caligus salmonis</name>
    <dbReference type="NCBI Taxonomy" id="72036"/>
    <lineage>
        <taxon>Eukaryota</taxon>
        <taxon>Metazoa</taxon>
        <taxon>Ecdysozoa</taxon>
        <taxon>Arthropoda</taxon>
        <taxon>Crustacea</taxon>
        <taxon>Multicrustacea</taxon>
        <taxon>Hexanauplia</taxon>
        <taxon>Copepoda</taxon>
        <taxon>Siphonostomatoida</taxon>
        <taxon>Caligidae</taxon>
        <taxon>Lepeophtheirus</taxon>
    </lineage>
</organism>
<feature type="region of interest" description="Disordered" evidence="2">
    <location>
        <begin position="416"/>
        <end position="445"/>
    </location>
</feature>
<dbReference type="GO" id="GO:0016308">
    <property type="term" value="F:1-phosphatidylinositol-4-phosphate 5-kinase activity"/>
    <property type="evidence" value="ECO:0007669"/>
    <property type="project" value="UniProtKB-EC"/>
</dbReference>
<protein>
    <submittedName>
        <fullName evidence="3">PIP5K</fullName>
        <ecNumber evidence="3">2.7.1.68</ecNumber>
    </submittedName>
</protein>
<dbReference type="Gene3D" id="3.30.810.10">
    <property type="entry name" value="2-Layer Sandwich"/>
    <property type="match status" value="1"/>
</dbReference>
<reference evidence="3" key="1">
    <citation type="submission" date="2021-02" db="EMBL/GenBank/DDBJ databases">
        <authorList>
            <person name="Bekaert M."/>
        </authorList>
    </citation>
    <scope>NUCLEOTIDE SEQUENCE</scope>
    <source>
        <strain evidence="3">IoA-00</strain>
    </source>
</reference>
<feature type="compositionally biased region" description="Basic residues" evidence="2">
    <location>
        <begin position="21"/>
        <end position="34"/>
    </location>
</feature>
<feature type="compositionally biased region" description="Polar residues" evidence="2">
    <location>
        <begin position="634"/>
        <end position="669"/>
    </location>
</feature>
<dbReference type="InterPro" id="IPR023610">
    <property type="entry name" value="PInositol-4/5-P-5/4-kinase"/>
</dbReference>
<keyword evidence="1" id="KW-0418">Kinase</keyword>
<feature type="region of interest" description="Disordered" evidence="2">
    <location>
        <begin position="537"/>
        <end position="556"/>
    </location>
</feature>
<keyword evidence="1 3" id="KW-0808">Transferase</keyword>
<name>A0A7R8D2H8_LEPSM</name>
<dbReference type="Gene3D" id="3.30.800.10">
    <property type="entry name" value="Phosphatidylinositol Phosphate Kinase II Beta"/>
    <property type="match status" value="1"/>
</dbReference>
<dbReference type="Proteomes" id="UP000675881">
    <property type="component" value="Chromosome 6"/>
</dbReference>
<feature type="region of interest" description="Disordered" evidence="2">
    <location>
        <begin position="634"/>
        <end position="683"/>
    </location>
</feature>
<feature type="compositionally biased region" description="Pro residues" evidence="2">
    <location>
        <begin position="539"/>
        <end position="548"/>
    </location>
</feature>
<evidence type="ECO:0000313" key="4">
    <source>
        <dbReference type="Proteomes" id="UP000675881"/>
    </source>
</evidence>
<evidence type="ECO:0000256" key="2">
    <source>
        <dbReference type="SAM" id="MobiDB-lite"/>
    </source>
</evidence>
<dbReference type="OrthoDB" id="70770at2759"/>
<feature type="region of interest" description="Disordered" evidence="2">
    <location>
        <begin position="310"/>
        <end position="333"/>
    </location>
</feature>
<sequence>MSTSESGVNPGGNESDDGGGKHKLLRHRKIGHRRVGGDGTVSLQKGSEPAVDESDSKLGVEYSVAAMTRYDERDLLMQDFLTVETYYFPKNGSPSTPAHPCTDFTFKAFAPLAFRHFLDLFGILKSDFLMSLCNDPLRELSNPGASGSLFYLTNDDEFILKTVMHKEAEFLQKLLPGYYMNLNQNHHTLLPKFFGMFCYHSNQKNIRLSVMNNLLPSHVKMHLKFDLKGSTYKRKASKRERAKGSPTFKDLDFLELLPDGLLLEQETYNALISTMKRDCRVLESFRIMDYSLLVGIHNLDLAAKEREELKGQSVSESKRINPSDMKKVSTSSGKPKILHSTAMESIQATTEPIDDQEHVPPGGIPARNHKGERLLLFLGVIDILQSYRMRKSLSILSSPSFMMGIQSQFIVQKIPSPLKHSPSKRSSKKESIKKERASSSSTSGGGWGRWSRMFELFIRLHRQKKSIENNDVAKESARALTPVKKSTIDLPISNSVAAMVAEVAANENFYKNNLDESGEETVNLPAVLWDRPAGSKVRVPPPVPPRSPKTPLESCGGGGLSGVIVIGSSYKGGGQRPDVVCGTEESTRRSTVVTSEKRSSSVTRIRTTNGRSYRSSEASSMNDIRLESKYALNSNHGTPSKLSVGTSGWNTPTPTWTEGTPSYTESSLSGDLAAGNSPVRNVGNWKSRDEEKLFRETEMTHL</sequence>
<gene>
    <name evidence="3" type="ORF">LSAA_11967</name>
</gene>
<dbReference type="Pfam" id="PF01504">
    <property type="entry name" value="PIP5K"/>
    <property type="match status" value="1"/>
</dbReference>
<dbReference type="EC" id="2.7.1.68" evidence="3"/>
<dbReference type="GO" id="GO:0005886">
    <property type="term" value="C:plasma membrane"/>
    <property type="evidence" value="ECO:0007669"/>
    <property type="project" value="TreeGrafter"/>
</dbReference>
<feature type="compositionally biased region" description="Basic and acidic residues" evidence="2">
    <location>
        <begin position="428"/>
        <end position="437"/>
    </location>
</feature>
<evidence type="ECO:0000313" key="3">
    <source>
        <dbReference type="EMBL" id="CAF2974840.1"/>
    </source>
</evidence>
<dbReference type="InterPro" id="IPR002498">
    <property type="entry name" value="PInositol-4-P-4/5-kinase_core"/>
</dbReference>
<dbReference type="PROSITE" id="PS51455">
    <property type="entry name" value="PIPK"/>
    <property type="match status" value="1"/>
</dbReference>
<dbReference type="SMART" id="SM00330">
    <property type="entry name" value="PIPKc"/>
    <property type="match status" value="1"/>
</dbReference>
<dbReference type="SUPFAM" id="SSF56104">
    <property type="entry name" value="SAICAR synthase-like"/>
    <property type="match status" value="1"/>
</dbReference>
<feature type="compositionally biased region" description="Basic and acidic residues" evidence="2">
    <location>
        <begin position="310"/>
        <end position="327"/>
    </location>
</feature>
<dbReference type="AlphaFoldDB" id="A0A7R8D2H8"/>
<dbReference type="PANTHER" id="PTHR23086">
    <property type="entry name" value="PHOSPHATIDYLINOSITOL-4-PHOSPHATE 5-KINASE"/>
    <property type="match status" value="1"/>
</dbReference>
<accession>A0A7R8D2H8</accession>
<dbReference type="GO" id="GO:0005524">
    <property type="term" value="F:ATP binding"/>
    <property type="evidence" value="ECO:0007669"/>
    <property type="project" value="UniProtKB-UniRule"/>
</dbReference>
<feature type="compositionally biased region" description="Polar residues" evidence="2">
    <location>
        <begin position="589"/>
        <end position="602"/>
    </location>
</feature>
<evidence type="ECO:0000256" key="1">
    <source>
        <dbReference type="PROSITE-ProRule" id="PRU00781"/>
    </source>
</evidence>
<dbReference type="PANTHER" id="PTHR23086:SF101">
    <property type="entry name" value="LP03320P-RELATED"/>
    <property type="match status" value="1"/>
</dbReference>
<dbReference type="GO" id="GO:0046854">
    <property type="term" value="P:phosphatidylinositol phosphate biosynthetic process"/>
    <property type="evidence" value="ECO:0007669"/>
    <property type="project" value="TreeGrafter"/>
</dbReference>
<keyword evidence="1" id="KW-0067">ATP-binding</keyword>
<dbReference type="InterPro" id="IPR027484">
    <property type="entry name" value="PInositol-4-P-5-kinase_N"/>
</dbReference>
<dbReference type="InterPro" id="IPR027483">
    <property type="entry name" value="PInositol-4-P-4/5-kinase_C_sf"/>
</dbReference>
<feature type="region of interest" description="Disordered" evidence="2">
    <location>
        <begin position="1"/>
        <end position="54"/>
    </location>
</feature>
<keyword evidence="4" id="KW-1185">Reference proteome</keyword>
<feature type="region of interest" description="Disordered" evidence="2">
    <location>
        <begin position="574"/>
        <end position="602"/>
    </location>
</feature>
<dbReference type="EMBL" id="HG994585">
    <property type="protein sequence ID" value="CAF2974840.1"/>
    <property type="molecule type" value="Genomic_DNA"/>
</dbReference>